<evidence type="ECO:0000256" key="1">
    <source>
        <dbReference type="ARBA" id="ARBA00001947"/>
    </source>
</evidence>
<keyword evidence="8 10" id="KW-0456">Lyase</keyword>
<organism evidence="12 13">
    <name type="scientific">Sulfurovum lithotrophicum</name>
    <dbReference type="NCBI Taxonomy" id="206403"/>
    <lineage>
        <taxon>Bacteria</taxon>
        <taxon>Pseudomonadati</taxon>
        <taxon>Campylobacterota</taxon>
        <taxon>Epsilonproteobacteria</taxon>
        <taxon>Campylobacterales</taxon>
        <taxon>Sulfurovaceae</taxon>
        <taxon>Sulfurovum</taxon>
    </lineage>
</organism>
<comment type="catalytic activity">
    <reaction evidence="9 10">
        <text>hydrogencarbonate + H(+) = CO2 + H2O</text>
        <dbReference type="Rhea" id="RHEA:10748"/>
        <dbReference type="ChEBI" id="CHEBI:15377"/>
        <dbReference type="ChEBI" id="CHEBI:15378"/>
        <dbReference type="ChEBI" id="CHEBI:16526"/>
        <dbReference type="ChEBI" id="CHEBI:17544"/>
        <dbReference type="EC" id="4.2.1.1"/>
    </reaction>
</comment>
<dbReference type="Pfam" id="PF00194">
    <property type="entry name" value="Carb_anhydrase"/>
    <property type="match status" value="1"/>
</dbReference>
<dbReference type="PANTHER" id="PTHR18952:SF265">
    <property type="entry name" value="CARBONIC ANHYDRASE"/>
    <property type="match status" value="1"/>
</dbReference>
<reference evidence="12 13" key="1">
    <citation type="submission" date="2015-04" db="EMBL/GenBank/DDBJ databases">
        <title>Complete genome sequence of Sulfurovum lithotrophicum ATCC BAA-797T.</title>
        <authorList>
            <person name="Ahn J."/>
            <person name="Park G."/>
            <person name="Jeon W."/>
            <person name="Jang Y."/>
            <person name="Jang M."/>
            <person name="Lee H."/>
            <person name="Lee H."/>
        </authorList>
    </citation>
    <scope>NUCLEOTIDE SEQUENCE [LARGE SCALE GENOMIC DNA]</scope>
    <source>
        <strain evidence="13">ATCC BAA-797 / 42BKT</strain>
    </source>
</reference>
<comment type="cofactor">
    <cofactor evidence="1 10">
        <name>Zn(2+)</name>
        <dbReference type="ChEBI" id="CHEBI:29105"/>
    </cofactor>
</comment>
<feature type="domain" description="Alpha-carbonic anhydrase" evidence="11">
    <location>
        <begin position="12"/>
        <end position="235"/>
    </location>
</feature>
<dbReference type="EMBL" id="CP011308">
    <property type="protein sequence ID" value="AKF25971.1"/>
    <property type="molecule type" value="Genomic_DNA"/>
</dbReference>
<evidence type="ECO:0000313" key="12">
    <source>
        <dbReference type="EMBL" id="AKF25971.1"/>
    </source>
</evidence>
<dbReference type="GO" id="GO:0008270">
    <property type="term" value="F:zinc ion binding"/>
    <property type="evidence" value="ECO:0007669"/>
    <property type="project" value="UniProtKB-UniRule"/>
</dbReference>
<keyword evidence="7 10" id="KW-0862">Zinc</keyword>
<protein>
    <recommendedName>
        <fullName evidence="5 10">Carbonic anhydrase</fullName>
        <ecNumber evidence="4 10">4.2.1.1</ecNumber>
    </recommendedName>
</protein>
<evidence type="ECO:0000256" key="7">
    <source>
        <dbReference type="ARBA" id="ARBA00022833"/>
    </source>
</evidence>
<evidence type="ECO:0000256" key="6">
    <source>
        <dbReference type="ARBA" id="ARBA00022723"/>
    </source>
</evidence>
<reference evidence="13" key="2">
    <citation type="journal article" date="2017" name="Stand. Genomic Sci.">
        <title>Complete genome sequence of the sulfur-oxidizing chemolithoautotrophic Sulfurovum lithotrophicum 42BKTT.</title>
        <authorList>
            <person name="Jeon W."/>
            <person name="Priscilla L."/>
            <person name="Park G."/>
            <person name="Lee H."/>
            <person name="Lee N."/>
            <person name="Lee D."/>
            <person name="Kwon H."/>
            <person name="Ahn I."/>
            <person name="Lee C."/>
            <person name="Lee H."/>
            <person name="Ahn J."/>
        </authorList>
    </citation>
    <scope>NUCLEOTIDE SEQUENCE [LARGE SCALE GENOMIC DNA]</scope>
    <source>
        <strain evidence="13">ATCC BAA-797 / 42BKT</strain>
    </source>
</reference>
<dbReference type="InterPro" id="IPR036398">
    <property type="entry name" value="CA_dom_sf"/>
</dbReference>
<dbReference type="SMART" id="SM01057">
    <property type="entry name" value="Carb_anhydrase"/>
    <property type="match status" value="1"/>
</dbReference>
<dbReference type="PROSITE" id="PS51144">
    <property type="entry name" value="ALPHA_CA_2"/>
    <property type="match status" value="1"/>
</dbReference>
<comment type="function">
    <text evidence="2 10">Reversible hydration of carbon dioxide.</text>
</comment>
<dbReference type="CDD" id="cd03124">
    <property type="entry name" value="alpha_CA_prokaryotic_like"/>
    <property type="match status" value="1"/>
</dbReference>
<dbReference type="InterPro" id="IPR041891">
    <property type="entry name" value="Alpha_CA_prokaryot-like"/>
</dbReference>
<comment type="similarity">
    <text evidence="3 10">Belongs to the alpha-carbonic anhydrase family.</text>
</comment>
<dbReference type="GO" id="GO:0004089">
    <property type="term" value="F:carbonate dehydratase activity"/>
    <property type="evidence" value="ECO:0007669"/>
    <property type="project" value="UniProtKB-UniRule"/>
</dbReference>
<evidence type="ECO:0000256" key="4">
    <source>
        <dbReference type="ARBA" id="ARBA00012925"/>
    </source>
</evidence>
<dbReference type="InterPro" id="IPR001148">
    <property type="entry name" value="CA_dom"/>
</dbReference>
<dbReference type="KEGG" id="slh:YH65_05660"/>
<accession>A0A7U4RRN5</accession>
<evidence type="ECO:0000259" key="11">
    <source>
        <dbReference type="PROSITE" id="PS51144"/>
    </source>
</evidence>
<name>A0A7U4RRN5_9BACT</name>
<evidence type="ECO:0000256" key="5">
    <source>
        <dbReference type="ARBA" id="ARBA00014628"/>
    </source>
</evidence>
<dbReference type="PROSITE" id="PS00162">
    <property type="entry name" value="ALPHA_CA_1"/>
    <property type="match status" value="1"/>
</dbReference>
<dbReference type="InterPro" id="IPR018338">
    <property type="entry name" value="Carbonic_anhydrase_a-class_CS"/>
</dbReference>
<evidence type="ECO:0000256" key="9">
    <source>
        <dbReference type="ARBA" id="ARBA00048348"/>
    </source>
</evidence>
<dbReference type="SUPFAM" id="SSF51069">
    <property type="entry name" value="Carbonic anhydrase"/>
    <property type="match status" value="1"/>
</dbReference>
<keyword evidence="13" id="KW-1185">Reference proteome</keyword>
<proteinExistence type="inferred from homology"/>
<evidence type="ECO:0000256" key="3">
    <source>
        <dbReference type="ARBA" id="ARBA00010718"/>
    </source>
</evidence>
<gene>
    <name evidence="12" type="ORF">YH65_05660</name>
</gene>
<dbReference type="Gene3D" id="3.10.200.10">
    <property type="entry name" value="Alpha carbonic anhydrase"/>
    <property type="match status" value="1"/>
</dbReference>
<dbReference type="PANTHER" id="PTHR18952">
    <property type="entry name" value="CARBONIC ANHYDRASE"/>
    <property type="match status" value="1"/>
</dbReference>
<keyword evidence="6 10" id="KW-0479">Metal-binding</keyword>
<evidence type="ECO:0000256" key="8">
    <source>
        <dbReference type="ARBA" id="ARBA00023239"/>
    </source>
</evidence>
<dbReference type="InterPro" id="IPR023561">
    <property type="entry name" value="Carbonic_anhydrase_a-class"/>
</dbReference>
<evidence type="ECO:0000256" key="2">
    <source>
        <dbReference type="ARBA" id="ARBA00002904"/>
    </source>
</evidence>
<dbReference type="Proteomes" id="UP000034444">
    <property type="component" value="Chromosome"/>
</dbReference>
<dbReference type="AlphaFoldDB" id="A0A7U4RRN5"/>
<evidence type="ECO:0000313" key="13">
    <source>
        <dbReference type="Proteomes" id="UP000034444"/>
    </source>
</evidence>
<dbReference type="EC" id="4.2.1.1" evidence="4 10"/>
<sequence>MGSASYASGHGAEWGYTGHNTPETWGHLSEKYHMCSEGLNQSPINITHSISDPNHAPLNLDYKKGSKEVVNNGHTIQVNVEAGDKLVVDGDTFELKQFHFHSPSENRINGKAFPLEAHFVHLDKDGNIAVVAVMFEEGAENKDLAKIWAKMPQKAGEKNDLKIADIAANLIPEKQHYYRFNGSLTTPPCTEGVRWFVLEKPLTISKKQVEAFEHVMHHPNNRPVQPLDARVVVEE</sequence>
<evidence type="ECO:0000256" key="10">
    <source>
        <dbReference type="RuleBase" id="RU367011"/>
    </source>
</evidence>